<keyword evidence="3" id="KW-1185">Reference proteome</keyword>
<organism evidence="2 3">
    <name type="scientific">Pedobacter psychrodurus</name>
    <dbReference type="NCBI Taxonomy" id="2530456"/>
    <lineage>
        <taxon>Bacteria</taxon>
        <taxon>Pseudomonadati</taxon>
        <taxon>Bacteroidota</taxon>
        <taxon>Sphingobacteriia</taxon>
        <taxon>Sphingobacteriales</taxon>
        <taxon>Sphingobacteriaceae</taxon>
        <taxon>Pedobacter</taxon>
    </lineage>
</organism>
<proteinExistence type="predicted"/>
<sequence length="302" mass="33293">MNIVLTGSLGNIGKPLTELLIAKGHQVKVISSKTERIPAIEALGAVPLIGTIQDADFLASAFSGSDAVYLMEAWEAIGSVFDKNIDFLAEFGMIASNYVAAIKRSGVTNVIHLSSIGAHSDKGMGSLLVHHNVEQILQTLPENVNIKFVRPVGFFSNIYRWLPMIHSQGAIIQSWGGDNKEPWVSPYDIAEMIAGEMEKPFTGRTVQYVASDEVSPNEIAWALANSTDRTGLQWKVIPADELFNKMISSGINPWIAKGMVEMQQAQQDGSLYEDFYQNKPQLGKIKLEDFAKEFAEVYNKKQ</sequence>
<dbReference type="SUPFAM" id="SSF51735">
    <property type="entry name" value="NAD(P)-binding Rossmann-fold domains"/>
    <property type="match status" value="1"/>
</dbReference>
<name>A0A4R0PZH4_9SPHI</name>
<evidence type="ECO:0000259" key="1">
    <source>
        <dbReference type="Pfam" id="PF05368"/>
    </source>
</evidence>
<dbReference type="InterPro" id="IPR008030">
    <property type="entry name" value="NmrA-like"/>
</dbReference>
<dbReference type="InterPro" id="IPR036291">
    <property type="entry name" value="NAD(P)-bd_dom_sf"/>
</dbReference>
<dbReference type="AlphaFoldDB" id="A0A4R0PZH4"/>
<dbReference type="OrthoDB" id="2149806at2"/>
<dbReference type="PANTHER" id="PTHR43162">
    <property type="match status" value="1"/>
</dbReference>
<dbReference type="PANTHER" id="PTHR43162:SF1">
    <property type="entry name" value="PRESTALK A DIFFERENTIATION PROTEIN A"/>
    <property type="match status" value="1"/>
</dbReference>
<accession>A0A4R0PZH4</accession>
<comment type="caution">
    <text evidence="2">The sequence shown here is derived from an EMBL/GenBank/DDBJ whole genome shotgun (WGS) entry which is preliminary data.</text>
</comment>
<dbReference type="InterPro" id="IPR051604">
    <property type="entry name" value="Ergot_Alk_Oxidoreductase"/>
</dbReference>
<gene>
    <name evidence="2" type="ORF">EZ456_04540</name>
</gene>
<dbReference type="Proteomes" id="UP000293925">
    <property type="component" value="Unassembled WGS sequence"/>
</dbReference>
<evidence type="ECO:0000313" key="3">
    <source>
        <dbReference type="Proteomes" id="UP000293925"/>
    </source>
</evidence>
<reference evidence="2 3" key="1">
    <citation type="submission" date="2019-02" db="EMBL/GenBank/DDBJ databases">
        <title>Pedobacter sp. RP-3-21 sp. nov., isolated from Arctic soil.</title>
        <authorList>
            <person name="Dahal R.H."/>
        </authorList>
    </citation>
    <scope>NUCLEOTIDE SEQUENCE [LARGE SCALE GENOMIC DNA]</scope>
    <source>
        <strain evidence="2 3">RP-3-21</strain>
    </source>
</reference>
<evidence type="ECO:0000313" key="2">
    <source>
        <dbReference type="EMBL" id="TCD28660.1"/>
    </source>
</evidence>
<dbReference type="EMBL" id="SJSO01000003">
    <property type="protein sequence ID" value="TCD28660.1"/>
    <property type="molecule type" value="Genomic_DNA"/>
</dbReference>
<protein>
    <submittedName>
        <fullName evidence="2">NAD-dependent epimerase/dehydratase family protein</fullName>
    </submittedName>
</protein>
<feature type="domain" description="NmrA-like" evidence="1">
    <location>
        <begin position="3"/>
        <end position="274"/>
    </location>
</feature>
<dbReference type="Pfam" id="PF05368">
    <property type="entry name" value="NmrA"/>
    <property type="match status" value="1"/>
</dbReference>
<dbReference type="Gene3D" id="3.90.25.10">
    <property type="entry name" value="UDP-galactose 4-epimerase, domain 1"/>
    <property type="match status" value="1"/>
</dbReference>
<dbReference type="RefSeq" id="WP_131527738.1">
    <property type="nucleotide sequence ID" value="NZ_SJSO01000003.1"/>
</dbReference>
<dbReference type="Gene3D" id="3.40.50.720">
    <property type="entry name" value="NAD(P)-binding Rossmann-like Domain"/>
    <property type="match status" value="1"/>
</dbReference>